<sequence length="268" mass="30237">MKHIKKCKVLVLLDLNDRSLNVLKSANRIAEIVDAEIEMFHVRKPTQIVKMDSNLSAVKDIKDHFVTIENELKKMGVEVFGNSNISGNHFHTFGNIKNEIEKHIRKTNPDIVVVGKKASKSPGFIGDKILPFLLKKFQGTVMVTDHDVVLNGMSKLKIGVLDNTPLESKSPYIKTLLENSEAPIHSYEISSGFKEDEDRTAQKKQEIVSYVFEKSDQSLQTISSYMNRSKINLLLVNRNSKIGSNNRDFSISKLNDLVQTMKVPVLLS</sequence>
<dbReference type="OrthoDB" id="1198867at2"/>
<dbReference type="STRING" id="1763537.ULVI_06370"/>
<dbReference type="AlphaFoldDB" id="A0A167J5W9"/>
<comment type="caution">
    <text evidence="2">The sequence shown here is derived from an EMBL/GenBank/DDBJ whole genome shotgun (WGS) entry which is preliminary data.</text>
</comment>
<organism evidence="2 3">
    <name type="scientific">Cochleicola gelatinilyticus</name>
    <dbReference type="NCBI Taxonomy" id="1763537"/>
    <lineage>
        <taxon>Bacteria</taxon>
        <taxon>Pseudomonadati</taxon>
        <taxon>Bacteroidota</taxon>
        <taxon>Flavobacteriia</taxon>
        <taxon>Flavobacteriales</taxon>
        <taxon>Flavobacteriaceae</taxon>
        <taxon>Cochleicola</taxon>
    </lineage>
</organism>
<accession>A0A167J5W9</accession>
<proteinExistence type="predicted"/>
<name>A0A167J5W9_9FLAO</name>
<dbReference type="Proteomes" id="UP000077013">
    <property type="component" value="Unassembled WGS sequence"/>
</dbReference>
<dbReference type="InterPro" id="IPR014729">
    <property type="entry name" value="Rossmann-like_a/b/a_fold"/>
</dbReference>
<evidence type="ECO:0000259" key="1">
    <source>
        <dbReference type="Pfam" id="PF00582"/>
    </source>
</evidence>
<dbReference type="CDD" id="cd00293">
    <property type="entry name" value="USP-like"/>
    <property type="match status" value="1"/>
</dbReference>
<evidence type="ECO:0000313" key="2">
    <source>
        <dbReference type="EMBL" id="OAB80356.1"/>
    </source>
</evidence>
<evidence type="ECO:0000313" key="3">
    <source>
        <dbReference type="Proteomes" id="UP000077013"/>
    </source>
</evidence>
<dbReference type="Pfam" id="PF00582">
    <property type="entry name" value="Usp"/>
    <property type="match status" value="1"/>
</dbReference>
<dbReference type="SUPFAM" id="SSF52402">
    <property type="entry name" value="Adenine nucleotide alpha hydrolases-like"/>
    <property type="match status" value="1"/>
</dbReference>
<dbReference type="RefSeq" id="WP_068590855.1">
    <property type="nucleotide sequence ID" value="NZ_LRXL01000026.1"/>
</dbReference>
<dbReference type="InterPro" id="IPR006016">
    <property type="entry name" value="UspA"/>
</dbReference>
<feature type="domain" description="UspA" evidence="1">
    <location>
        <begin position="8"/>
        <end position="118"/>
    </location>
</feature>
<keyword evidence="3" id="KW-1185">Reference proteome</keyword>
<dbReference type="EMBL" id="LRXL01000026">
    <property type="protein sequence ID" value="OAB80356.1"/>
    <property type="molecule type" value="Genomic_DNA"/>
</dbReference>
<protein>
    <recommendedName>
        <fullName evidence="1">UspA domain-containing protein</fullName>
    </recommendedName>
</protein>
<gene>
    <name evidence="2" type="ORF">ULVI_06370</name>
</gene>
<reference evidence="2 3" key="1">
    <citation type="submission" date="2016-02" db="EMBL/GenBank/DDBJ databases">
        <title>Ulvibacter sp. LPB0005, isolated from Thais luteostoma.</title>
        <authorList>
            <person name="Shin S.-K."/>
            <person name="Yi H."/>
        </authorList>
    </citation>
    <scope>NUCLEOTIDE SEQUENCE [LARGE SCALE GENOMIC DNA]</scope>
    <source>
        <strain evidence="2 3">LPB0005</strain>
    </source>
</reference>
<dbReference type="Gene3D" id="3.40.50.620">
    <property type="entry name" value="HUPs"/>
    <property type="match status" value="1"/>
</dbReference>